<dbReference type="PANTHER" id="PTHR42951:SF17">
    <property type="entry name" value="METALLO-BETA-LACTAMASE DOMAIN-CONTAINING PROTEIN"/>
    <property type="match status" value="1"/>
</dbReference>
<evidence type="ECO:0000313" key="3">
    <source>
        <dbReference type="Proteomes" id="UP000284250"/>
    </source>
</evidence>
<sequence>MLPPIAPRCLAPDFYVLGTPQVPVYLVGQGLSWTLIEGGLAWMADLVRWQLLQVVPELACVRHWFITHSHYDHCGLLTTLYAQLPRVQVYASAATARVFQQEKSRRVIERLNQAVTQCPGLAPAAAALCLSRVPITPLHEGAGVALGGHQHLQVLATPGHSACHISLWDVAHHRLFASDALGEFQESGEWCPLVFDDAPAYVASIRRIETLGATTLALAHHQVLQGRAAVQAPRRSLRSLYCLCRWLARRRAQGAGAPELAAALTAQFGGLSAGFLPAGLHHSSMLRLLQVLEQGAFLSEPQTV</sequence>
<gene>
    <name evidence="2" type="ORF">D0T11_12185</name>
</gene>
<evidence type="ECO:0000313" key="2">
    <source>
        <dbReference type="EMBL" id="RIY09572.1"/>
    </source>
</evidence>
<reference evidence="2 3" key="2">
    <citation type="submission" date="2019-01" db="EMBL/GenBank/DDBJ databases">
        <title>Hymenobacter humicola sp. nov., isolated from soils in Antarctica.</title>
        <authorList>
            <person name="Sedlacek I."/>
            <person name="Holochova P."/>
            <person name="Kralova S."/>
            <person name="Pantucek R."/>
            <person name="Stankova E."/>
            <person name="Vrbovska V."/>
            <person name="Kristofova L."/>
            <person name="Svec P."/>
            <person name="Busse H.-J."/>
        </authorList>
    </citation>
    <scope>NUCLEOTIDE SEQUENCE [LARGE SCALE GENOMIC DNA]</scope>
    <source>
        <strain evidence="2 3">CCM 8852</strain>
    </source>
</reference>
<dbReference type="RefSeq" id="WP_119656074.1">
    <property type="nucleotide sequence ID" value="NZ_JBHUOI010000044.1"/>
</dbReference>
<feature type="domain" description="Metallo-beta-lactamase" evidence="1">
    <location>
        <begin position="21"/>
        <end position="220"/>
    </location>
</feature>
<dbReference type="GO" id="GO:0016787">
    <property type="term" value="F:hydrolase activity"/>
    <property type="evidence" value="ECO:0007669"/>
    <property type="project" value="UniProtKB-KW"/>
</dbReference>
<dbReference type="InterPro" id="IPR001279">
    <property type="entry name" value="Metallo-B-lactamas"/>
</dbReference>
<name>A0A418QWI1_9BACT</name>
<dbReference type="SMART" id="SM00849">
    <property type="entry name" value="Lactamase_B"/>
    <property type="match status" value="1"/>
</dbReference>
<dbReference type="InterPro" id="IPR036866">
    <property type="entry name" value="RibonucZ/Hydroxyglut_hydro"/>
</dbReference>
<dbReference type="OrthoDB" id="9802248at2"/>
<reference evidence="2 3" key="1">
    <citation type="submission" date="2018-09" db="EMBL/GenBank/DDBJ databases">
        <authorList>
            <person name="Zeman M."/>
            <person name="Pardy F."/>
        </authorList>
    </citation>
    <scope>NUCLEOTIDE SEQUENCE [LARGE SCALE GENOMIC DNA]</scope>
    <source>
        <strain evidence="2 3">CCM 8852</strain>
    </source>
</reference>
<comment type="caution">
    <text evidence="2">The sequence shown here is derived from an EMBL/GenBank/DDBJ whole genome shotgun (WGS) entry which is preliminary data.</text>
</comment>
<dbReference type="EMBL" id="QYCN01000016">
    <property type="protein sequence ID" value="RIY09572.1"/>
    <property type="molecule type" value="Genomic_DNA"/>
</dbReference>
<dbReference type="InterPro" id="IPR050855">
    <property type="entry name" value="NDM-1-like"/>
</dbReference>
<dbReference type="Gene3D" id="3.60.15.10">
    <property type="entry name" value="Ribonuclease Z/Hydroxyacylglutathione hydrolase-like"/>
    <property type="match status" value="1"/>
</dbReference>
<dbReference type="SUPFAM" id="SSF56281">
    <property type="entry name" value="Metallo-hydrolase/oxidoreductase"/>
    <property type="match status" value="1"/>
</dbReference>
<evidence type="ECO:0000259" key="1">
    <source>
        <dbReference type="SMART" id="SM00849"/>
    </source>
</evidence>
<dbReference type="AlphaFoldDB" id="A0A418QWI1"/>
<keyword evidence="2" id="KW-0378">Hydrolase</keyword>
<dbReference type="PANTHER" id="PTHR42951">
    <property type="entry name" value="METALLO-BETA-LACTAMASE DOMAIN-CONTAINING"/>
    <property type="match status" value="1"/>
</dbReference>
<proteinExistence type="predicted"/>
<accession>A0A418QWI1</accession>
<protein>
    <submittedName>
        <fullName evidence="2">MBL fold metallo-hydrolase</fullName>
    </submittedName>
</protein>
<dbReference type="Pfam" id="PF00753">
    <property type="entry name" value="Lactamase_B"/>
    <property type="match status" value="1"/>
</dbReference>
<organism evidence="2 3">
    <name type="scientific">Hymenobacter rubripertinctus</name>
    <dbReference type="NCBI Taxonomy" id="2029981"/>
    <lineage>
        <taxon>Bacteria</taxon>
        <taxon>Pseudomonadati</taxon>
        <taxon>Bacteroidota</taxon>
        <taxon>Cytophagia</taxon>
        <taxon>Cytophagales</taxon>
        <taxon>Hymenobacteraceae</taxon>
        <taxon>Hymenobacter</taxon>
    </lineage>
</organism>
<keyword evidence="3" id="KW-1185">Reference proteome</keyword>
<dbReference type="Proteomes" id="UP000284250">
    <property type="component" value="Unassembled WGS sequence"/>
</dbReference>